<keyword evidence="2" id="KW-1185">Reference proteome</keyword>
<dbReference type="InterPro" id="IPR013211">
    <property type="entry name" value="LVIVD"/>
</dbReference>
<sequence length="436" mass="48465">MTSATMNPDVLREPKSASRAGVRGLARLDIQGGGQVVVQDGYAYVGHMRPPDGTSIIDVRDPAAPRIVAQIPPPSPRSHTHKVRVVGNLLFANVEQDRRHFLRKAEGIAPAETQLRDDLGRAPSEAEIAGKLGVDTDQLADLRRELDDPYDEGGFRIFDISDRAQPRLLVHRRTGGVGVHRFDVDDRYAYISTEMPGYLGNILVIYDIADPTAPQEVSRWHMPGQHVGAGETPDWEGRRTRLHHALREGDTLWAAYWHGGAVALDISDIRAPREIGRYNYHPPFPEPTHTFLKLPERIGGRDIAVMCDEEHDHIPGQPHAFLWVMDVGDPAAIKPISTFHLSTHESPYARAEGRFGLHQVEEVVRGTELHAAWFSGGLRIIDLAEPERPTEIGHYVPEPLGDHPAPQSNDVAVDDNGVIYLLDRDRGLEILEREAP</sequence>
<protein>
    <submittedName>
        <fullName evidence="1">Uncharacterized conserved protein</fullName>
    </submittedName>
</protein>
<dbReference type="RefSeq" id="WP_223162979.1">
    <property type="nucleotide sequence ID" value="NZ_FOMS01000003.1"/>
</dbReference>
<evidence type="ECO:0000313" key="2">
    <source>
        <dbReference type="Proteomes" id="UP000325289"/>
    </source>
</evidence>
<gene>
    <name evidence="1" type="ORF">SAMN04515678_10341</name>
</gene>
<organism evidence="1 2">
    <name type="scientific">Roseivivax sediminis</name>
    <dbReference type="NCBI Taxonomy" id="936889"/>
    <lineage>
        <taxon>Bacteria</taxon>
        <taxon>Pseudomonadati</taxon>
        <taxon>Pseudomonadota</taxon>
        <taxon>Alphaproteobacteria</taxon>
        <taxon>Rhodobacterales</taxon>
        <taxon>Roseobacteraceae</taxon>
        <taxon>Roseivivax</taxon>
    </lineage>
</organism>
<dbReference type="Pfam" id="PF08309">
    <property type="entry name" value="LVIVD"/>
    <property type="match status" value="2"/>
</dbReference>
<dbReference type="Proteomes" id="UP000325289">
    <property type="component" value="Unassembled WGS sequence"/>
</dbReference>
<proteinExistence type="predicted"/>
<dbReference type="SUPFAM" id="SSF75011">
    <property type="entry name" value="3-carboxy-cis,cis-mucoante lactonizing enzyme"/>
    <property type="match status" value="1"/>
</dbReference>
<accession>A0A1I1VE02</accession>
<dbReference type="EMBL" id="FOMS01000003">
    <property type="protein sequence ID" value="SFD78690.1"/>
    <property type="molecule type" value="Genomic_DNA"/>
</dbReference>
<name>A0A1I1VE02_9RHOB</name>
<evidence type="ECO:0000313" key="1">
    <source>
        <dbReference type="EMBL" id="SFD78690.1"/>
    </source>
</evidence>
<reference evidence="1 2" key="1">
    <citation type="submission" date="2016-10" db="EMBL/GenBank/DDBJ databases">
        <authorList>
            <person name="Varghese N."/>
            <person name="Submissions S."/>
        </authorList>
    </citation>
    <scope>NUCLEOTIDE SEQUENCE [LARGE SCALE GENOMIC DNA]</scope>
    <source>
        <strain evidence="2">YIM D21,KCTC 23444,ACCC 10710</strain>
    </source>
</reference>
<dbReference type="AlphaFoldDB" id="A0A1I1VE02"/>